<feature type="binding site" evidence="10">
    <location>
        <begin position="174"/>
        <end position="177"/>
    </location>
    <ligand>
        <name>substrate</name>
    </ligand>
</feature>
<dbReference type="Pfam" id="PF01725">
    <property type="entry name" value="Ham1p_like"/>
    <property type="match status" value="1"/>
</dbReference>
<evidence type="ECO:0000256" key="1">
    <source>
        <dbReference type="ARBA" id="ARBA00008023"/>
    </source>
</evidence>
<feature type="binding site" evidence="10">
    <location>
        <begin position="202"/>
        <end position="203"/>
    </location>
    <ligand>
        <name>substrate</name>
    </ligand>
</feature>
<comment type="catalytic activity">
    <reaction evidence="9 10">
        <text>XTP + H2O = XMP + diphosphate + H(+)</text>
        <dbReference type="Rhea" id="RHEA:28610"/>
        <dbReference type="ChEBI" id="CHEBI:15377"/>
        <dbReference type="ChEBI" id="CHEBI:15378"/>
        <dbReference type="ChEBI" id="CHEBI:33019"/>
        <dbReference type="ChEBI" id="CHEBI:57464"/>
        <dbReference type="ChEBI" id="CHEBI:61314"/>
        <dbReference type="EC" id="3.6.1.66"/>
    </reaction>
</comment>
<evidence type="ECO:0000256" key="3">
    <source>
        <dbReference type="ARBA" id="ARBA00022723"/>
    </source>
</evidence>
<dbReference type="FunFam" id="3.90.950.10:FF:000001">
    <property type="entry name" value="dITP/XTP pyrophosphatase"/>
    <property type="match status" value="1"/>
</dbReference>
<comment type="cofactor">
    <cofactor evidence="10">
        <name>Mg(2+)</name>
        <dbReference type="ChEBI" id="CHEBI:18420"/>
    </cofactor>
    <text evidence="10">Binds 1 Mg(2+) ion per subunit.</text>
</comment>
<keyword evidence="3 10" id="KW-0479">Metal-binding</keyword>
<evidence type="ECO:0000256" key="7">
    <source>
        <dbReference type="ARBA" id="ARBA00023080"/>
    </source>
</evidence>
<dbReference type="CDD" id="cd00515">
    <property type="entry name" value="HAM1"/>
    <property type="match status" value="1"/>
</dbReference>
<protein>
    <recommendedName>
        <fullName evidence="10">dITP/XTP pyrophosphatase</fullName>
        <ecNumber evidence="10">3.6.1.66</ecNumber>
    </recommendedName>
    <alternativeName>
        <fullName evidence="10">Non-canonical purine NTP pyrophosphatase</fullName>
    </alternativeName>
    <alternativeName>
        <fullName evidence="10">Non-standard purine NTP pyrophosphatase</fullName>
    </alternativeName>
    <alternativeName>
        <fullName evidence="10">Nucleoside-triphosphate diphosphatase</fullName>
    </alternativeName>
    <alternativeName>
        <fullName evidence="10">Nucleoside-triphosphate pyrophosphatase</fullName>
        <shortName evidence="10">NTPase</shortName>
    </alternativeName>
</protein>
<evidence type="ECO:0000256" key="9">
    <source>
        <dbReference type="ARBA" id="ARBA00052017"/>
    </source>
</evidence>
<dbReference type="InterPro" id="IPR029001">
    <property type="entry name" value="ITPase-like_fam"/>
</dbReference>
<sequence length="224" mass="25863">MQRLSPQERLSRRIYCRDLYHCPLIWYLASTNRDKLKEFQHILKSYRVKLKFPVDEGILFDISETGKTLKENALIKAEHLYKIVKKPVLSDDTGLFVPHLDGAPGIFSSRFAGENSSYLENRKKLLRLLEGIPFHKRSAKFKTVICLYMGNEIQFFEGQVHGFITSEERGYSGFGYDPIFLYPPLGRTFAEIPLHLKNRISHRAKAIGALLDFLKKSHGKGNIF</sequence>
<dbReference type="InterPro" id="IPR002637">
    <property type="entry name" value="RdgB/HAM1"/>
</dbReference>
<comment type="catalytic activity">
    <reaction evidence="8 10">
        <text>dITP + H2O = dIMP + diphosphate + H(+)</text>
        <dbReference type="Rhea" id="RHEA:28342"/>
        <dbReference type="ChEBI" id="CHEBI:15377"/>
        <dbReference type="ChEBI" id="CHEBI:15378"/>
        <dbReference type="ChEBI" id="CHEBI:33019"/>
        <dbReference type="ChEBI" id="CHEBI:61194"/>
        <dbReference type="ChEBI" id="CHEBI:61382"/>
        <dbReference type="EC" id="3.6.1.66"/>
    </reaction>
</comment>
<dbReference type="SUPFAM" id="SSF52972">
    <property type="entry name" value="ITPase-like"/>
    <property type="match status" value="1"/>
</dbReference>
<dbReference type="EC" id="3.6.1.66" evidence="10"/>
<dbReference type="PANTHER" id="PTHR11067:SF9">
    <property type="entry name" value="INOSINE TRIPHOSPHATE PYROPHOSPHATASE"/>
    <property type="match status" value="1"/>
</dbReference>
<evidence type="ECO:0000256" key="11">
    <source>
        <dbReference type="RuleBase" id="RU003781"/>
    </source>
</evidence>
<keyword evidence="7 10" id="KW-0546">Nucleotide metabolism</keyword>
<dbReference type="HAMAP" id="MF_01405">
    <property type="entry name" value="Non_canon_purine_NTPase"/>
    <property type="match status" value="1"/>
</dbReference>
<dbReference type="GO" id="GO:0009146">
    <property type="term" value="P:purine nucleoside triphosphate catabolic process"/>
    <property type="evidence" value="ECO:0007669"/>
    <property type="project" value="UniProtKB-UniRule"/>
</dbReference>
<dbReference type="EMBL" id="DRTX01000219">
    <property type="protein sequence ID" value="HHF53541.1"/>
    <property type="molecule type" value="Genomic_DNA"/>
</dbReference>
<dbReference type="GO" id="GO:0005829">
    <property type="term" value="C:cytosol"/>
    <property type="evidence" value="ECO:0007669"/>
    <property type="project" value="TreeGrafter"/>
</dbReference>
<comment type="caution">
    <text evidence="12">The sequence shown here is derived from an EMBL/GenBank/DDBJ whole genome shotgun (WGS) entry which is preliminary data.</text>
</comment>
<evidence type="ECO:0000256" key="4">
    <source>
        <dbReference type="ARBA" id="ARBA00022741"/>
    </source>
</evidence>
<reference evidence="12" key="1">
    <citation type="journal article" date="2020" name="mSystems">
        <title>Genome- and Community-Level Interaction Insights into Carbon Utilization and Element Cycling Functions of Hydrothermarchaeota in Hydrothermal Sediment.</title>
        <authorList>
            <person name="Zhou Z."/>
            <person name="Liu Y."/>
            <person name="Xu W."/>
            <person name="Pan J."/>
            <person name="Luo Z.H."/>
            <person name="Li M."/>
        </authorList>
    </citation>
    <scope>NUCLEOTIDE SEQUENCE [LARGE SCALE GENOMIC DNA]</scope>
    <source>
        <strain evidence="12">HyVt-96</strain>
    </source>
</reference>
<comment type="similarity">
    <text evidence="1 10 11">Belongs to the HAM1 NTPase family.</text>
</comment>
<feature type="binding site" evidence="10">
    <location>
        <position position="92"/>
    </location>
    <ligand>
        <name>Mg(2+)</name>
        <dbReference type="ChEBI" id="CHEBI:18420"/>
    </ligand>
</feature>
<dbReference type="Proteomes" id="UP000886050">
    <property type="component" value="Unassembled WGS sequence"/>
</dbReference>
<evidence type="ECO:0000256" key="6">
    <source>
        <dbReference type="ARBA" id="ARBA00022842"/>
    </source>
</evidence>
<gene>
    <name evidence="12" type="primary">rdgB</name>
    <name evidence="12" type="ORF">ENL43_04175</name>
</gene>
<evidence type="ECO:0000256" key="2">
    <source>
        <dbReference type="ARBA" id="ARBA00011738"/>
    </source>
</evidence>
<dbReference type="GO" id="GO:0046872">
    <property type="term" value="F:metal ion binding"/>
    <property type="evidence" value="ECO:0007669"/>
    <property type="project" value="UniProtKB-KW"/>
</dbReference>
<comment type="catalytic activity">
    <reaction evidence="10">
        <text>ITP + H2O = IMP + diphosphate + H(+)</text>
        <dbReference type="Rhea" id="RHEA:29399"/>
        <dbReference type="ChEBI" id="CHEBI:15377"/>
        <dbReference type="ChEBI" id="CHEBI:15378"/>
        <dbReference type="ChEBI" id="CHEBI:33019"/>
        <dbReference type="ChEBI" id="CHEBI:58053"/>
        <dbReference type="ChEBI" id="CHEBI:61402"/>
        <dbReference type="EC" id="3.6.1.66"/>
    </reaction>
</comment>
<feature type="binding site" evidence="10">
    <location>
        <position position="197"/>
    </location>
    <ligand>
        <name>substrate</name>
    </ligand>
</feature>
<dbReference type="GO" id="GO:0035870">
    <property type="term" value="F:dITP diphosphatase activity"/>
    <property type="evidence" value="ECO:0007669"/>
    <property type="project" value="UniProtKB-UniRule"/>
</dbReference>
<organism evidence="12">
    <name type="scientific">candidate division WOR-3 bacterium</name>
    <dbReference type="NCBI Taxonomy" id="2052148"/>
    <lineage>
        <taxon>Bacteria</taxon>
        <taxon>Bacteria division WOR-3</taxon>
    </lineage>
</organism>
<comment type="function">
    <text evidence="10">Pyrophosphatase that catalyzes the hydrolysis of nucleoside triphosphates to their monophosphate derivatives, with a high preference for the non-canonical purine nucleotides XTP (xanthosine triphosphate), dITP (deoxyinosine triphosphate) and ITP. Seems to function as a house-cleaning enzyme that removes non-canonical purine nucleotides from the nucleotide pool, thus preventing their incorporation into DNA/RNA and avoiding chromosomal lesions.</text>
</comment>
<evidence type="ECO:0000256" key="5">
    <source>
        <dbReference type="ARBA" id="ARBA00022801"/>
    </source>
</evidence>
<evidence type="ECO:0000256" key="10">
    <source>
        <dbReference type="HAMAP-Rule" id="MF_01405"/>
    </source>
</evidence>
<dbReference type="AlphaFoldDB" id="A0A7V5HQP6"/>
<proteinExistence type="inferred from homology"/>
<dbReference type="GO" id="GO:0036220">
    <property type="term" value="F:ITP diphosphatase activity"/>
    <property type="evidence" value="ECO:0007669"/>
    <property type="project" value="UniProtKB-UniRule"/>
</dbReference>
<dbReference type="GO" id="GO:0017111">
    <property type="term" value="F:ribonucleoside triphosphate phosphatase activity"/>
    <property type="evidence" value="ECO:0007669"/>
    <property type="project" value="InterPro"/>
</dbReference>
<comment type="caution">
    <text evidence="10">Lacks conserved residue(s) required for the propagation of feature annotation.</text>
</comment>
<dbReference type="NCBIfam" id="TIGR00042">
    <property type="entry name" value="RdgB/HAM1 family non-canonical purine NTP pyrophosphatase"/>
    <property type="match status" value="1"/>
</dbReference>
<comment type="subunit">
    <text evidence="2 10">Homodimer.</text>
</comment>
<keyword evidence="5 10" id="KW-0378">Hydrolase</keyword>
<feature type="binding site" evidence="10">
    <location>
        <begin position="30"/>
        <end position="35"/>
    </location>
    <ligand>
        <name>substrate</name>
    </ligand>
</feature>
<dbReference type="InterPro" id="IPR020922">
    <property type="entry name" value="dITP/XTP_pyrophosphatase"/>
</dbReference>
<evidence type="ECO:0000313" key="12">
    <source>
        <dbReference type="EMBL" id="HHF53541.1"/>
    </source>
</evidence>
<keyword evidence="6 10" id="KW-0460">Magnesium</keyword>
<feature type="active site" description="Proton acceptor" evidence="10">
    <location>
        <position position="92"/>
    </location>
</feature>
<dbReference type="GO" id="GO:0036222">
    <property type="term" value="F:XTP diphosphatase activity"/>
    <property type="evidence" value="ECO:0007669"/>
    <property type="project" value="UniProtKB-UniRule"/>
</dbReference>
<dbReference type="PANTHER" id="PTHR11067">
    <property type="entry name" value="INOSINE TRIPHOSPHATE PYROPHOSPHATASE/HAM1 PROTEIN"/>
    <property type="match status" value="1"/>
</dbReference>
<evidence type="ECO:0000256" key="8">
    <source>
        <dbReference type="ARBA" id="ARBA00051875"/>
    </source>
</evidence>
<keyword evidence="4 10" id="KW-0547">Nucleotide-binding</keyword>
<name>A0A7V5HQP6_UNCW3</name>
<feature type="binding site" evidence="10">
    <location>
        <position position="93"/>
    </location>
    <ligand>
        <name>substrate</name>
    </ligand>
</feature>
<dbReference type="GO" id="GO:0009117">
    <property type="term" value="P:nucleotide metabolic process"/>
    <property type="evidence" value="ECO:0007669"/>
    <property type="project" value="UniProtKB-KW"/>
</dbReference>
<dbReference type="Gene3D" id="3.90.950.10">
    <property type="match status" value="1"/>
</dbReference>
<dbReference type="GO" id="GO:0000166">
    <property type="term" value="F:nucleotide binding"/>
    <property type="evidence" value="ECO:0007669"/>
    <property type="project" value="UniProtKB-KW"/>
</dbReference>
<accession>A0A7V5HQP6</accession>